<evidence type="ECO:0000256" key="4">
    <source>
        <dbReference type="ARBA" id="ARBA00022574"/>
    </source>
</evidence>
<feature type="repeat" description="WD" evidence="8">
    <location>
        <begin position="394"/>
        <end position="410"/>
    </location>
</feature>
<comment type="function">
    <text evidence="1 9">DNA-binding protein that binds to both single- and double-stranded DNA. Binds preferentially to UV-damaged DNA. May be involved in DNA-metabolic processes.</text>
</comment>
<evidence type="ECO:0000256" key="2">
    <source>
        <dbReference type="ARBA" id="ARBA00005434"/>
    </source>
</evidence>
<proteinExistence type="inferred from homology"/>
<evidence type="ECO:0000256" key="10">
    <source>
        <dbReference type="SAM" id="MobiDB-lite"/>
    </source>
</evidence>
<dbReference type="GO" id="GO:0003677">
    <property type="term" value="F:DNA binding"/>
    <property type="evidence" value="ECO:0007669"/>
    <property type="project" value="UniProtKB-UniRule"/>
</dbReference>
<feature type="region of interest" description="Disordered" evidence="10">
    <location>
        <begin position="78"/>
        <end position="115"/>
    </location>
</feature>
<dbReference type="SUPFAM" id="SSF50978">
    <property type="entry name" value="WD40 repeat-like"/>
    <property type="match status" value="1"/>
</dbReference>
<keyword evidence="4 8" id="KW-0853">WD repeat</keyword>
<dbReference type="InterPro" id="IPR050853">
    <property type="entry name" value="WD_repeat_DNA-damage-binding"/>
</dbReference>
<gene>
    <name evidence="11" type="ORF">CA14_007705</name>
</gene>
<accession>A0AB74BVY2</accession>
<dbReference type="InterPro" id="IPR036322">
    <property type="entry name" value="WD40_repeat_dom_sf"/>
</dbReference>
<protein>
    <recommendedName>
        <fullName evidence="3 9">DNA damage-binding protein CMR1</fullName>
    </recommendedName>
</protein>
<dbReference type="GO" id="GO:0006974">
    <property type="term" value="P:DNA damage response"/>
    <property type="evidence" value="ECO:0007669"/>
    <property type="project" value="UniProtKB-KW"/>
</dbReference>
<evidence type="ECO:0000256" key="6">
    <source>
        <dbReference type="ARBA" id="ARBA00022763"/>
    </source>
</evidence>
<keyword evidence="7 9" id="KW-0238">DNA-binding</keyword>
<evidence type="ECO:0000313" key="11">
    <source>
        <dbReference type="EMBL" id="RMZ38541.1"/>
    </source>
</evidence>
<evidence type="ECO:0000256" key="9">
    <source>
        <dbReference type="RuleBase" id="RU365004"/>
    </source>
</evidence>
<feature type="region of interest" description="Disordered" evidence="10">
    <location>
        <begin position="258"/>
        <end position="280"/>
    </location>
</feature>
<dbReference type="Proteomes" id="UP000275480">
    <property type="component" value="Unassembled WGS sequence"/>
</dbReference>
<evidence type="ECO:0000313" key="12">
    <source>
        <dbReference type="Proteomes" id="UP000275480"/>
    </source>
</evidence>
<dbReference type="SMART" id="SM00320">
    <property type="entry name" value="WD40"/>
    <property type="match status" value="4"/>
</dbReference>
<dbReference type="FunFam" id="2.130.10.10:FF:000562">
    <property type="entry name" value="DNA damage-binding protein CMR1"/>
    <property type="match status" value="1"/>
</dbReference>
<organism evidence="11 12">
    <name type="scientific">Aspergillus flavus</name>
    <dbReference type="NCBI Taxonomy" id="5059"/>
    <lineage>
        <taxon>Eukaryota</taxon>
        <taxon>Fungi</taxon>
        <taxon>Dikarya</taxon>
        <taxon>Ascomycota</taxon>
        <taxon>Pezizomycotina</taxon>
        <taxon>Eurotiomycetes</taxon>
        <taxon>Eurotiomycetidae</taxon>
        <taxon>Eurotiales</taxon>
        <taxon>Aspergillaceae</taxon>
        <taxon>Aspergillus</taxon>
        <taxon>Aspergillus subgen. Circumdati</taxon>
    </lineage>
</organism>
<comment type="similarity">
    <text evidence="2 9">Belongs to the WD repeat DDB2/WDR76 family.</text>
</comment>
<feature type="compositionally biased region" description="Basic residues" evidence="10">
    <location>
        <begin position="90"/>
        <end position="100"/>
    </location>
</feature>
<evidence type="ECO:0000256" key="1">
    <source>
        <dbReference type="ARBA" id="ARBA00002653"/>
    </source>
</evidence>
<feature type="compositionally biased region" description="Polar residues" evidence="10">
    <location>
        <begin position="78"/>
        <end position="88"/>
    </location>
</feature>
<reference evidence="11 12" key="1">
    <citation type="submission" date="2018-07" db="EMBL/GenBank/DDBJ databases">
        <title>Identification of spontaneous genetic mutation associated with occurrence of a yellow conidial color mutant of Aspergillus flavus.</title>
        <authorList>
            <person name="Chang P.-K."/>
            <person name="Mack B.M."/>
            <person name="Scharfenstein L."/>
            <person name="Gilbert M.K."/>
        </authorList>
    </citation>
    <scope>NUCLEOTIDE SEQUENCE [LARGE SCALE GENOMIC DNA]</scope>
    <source>
        <strain evidence="11 12">CA14</strain>
    </source>
</reference>
<sequence length="563" mass="63414">MPARVSELYSRRRKVRKNQLLYRTNSEQRKHSQHIYIQHLNMGNEEISDFEKQRLANIAERDALLKQLSLNAQSVFTPTLPNRATGSQAKTKKKPAPKKVKKEEESPAPRRMSSRLRGIAADSEVAKRKAEEQHQAYQEAERAKRVRKSDSFSLNDIFVSGQKLSGDGLLGVDVVTKGVAVPYQRTFGDDDIKKTTDKELKALRKEMSELQLWEAWEPNRIKLTPERVYTMTFHPSETKPLIFAGDKMGHLGILDASQEKPTSVKQEDEDEEDDDPDPVLTTLKPHTRTISSMVIHPSKPTHLYTASYDSSIREMDLEKTTSVERYAPDSTSDDVPLSGLDMAADDPNTLYWTTLEGEFGRYDMRTPKQGSVAVWSLSEKKIGGFSLLPTHSHYFATASLDRTMRLWDIRKLSRREPVPVGEHQSRLSVSHAAFNSAGQVATSSYDDSLKLYDFGAKGIASWKPGHTLSDAEMKPDTVVRHNCQTGRWVTILRPQWQINPQSHIQRFCIGNMNRFVDVYSSSGDQLAQLGGDGITAVPAVAVFHRSKNWIAGGTASGKICLWM</sequence>
<dbReference type="Pfam" id="PF00400">
    <property type="entry name" value="WD40"/>
    <property type="match status" value="2"/>
</dbReference>
<feature type="compositionally biased region" description="Acidic residues" evidence="10">
    <location>
        <begin position="267"/>
        <end position="277"/>
    </location>
</feature>
<dbReference type="Gene3D" id="2.130.10.10">
    <property type="entry name" value="YVTN repeat-like/Quinoprotein amine dehydrogenase"/>
    <property type="match status" value="1"/>
</dbReference>
<evidence type="ECO:0000256" key="3">
    <source>
        <dbReference type="ARBA" id="ARBA00021132"/>
    </source>
</evidence>
<dbReference type="AlphaFoldDB" id="A0AB74BVY2"/>
<keyword evidence="6 9" id="KW-0227">DNA damage</keyword>
<dbReference type="InterPro" id="IPR001680">
    <property type="entry name" value="WD40_rpt"/>
</dbReference>
<dbReference type="InterPro" id="IPR015943">
    <property type="entry name" value="WD40/YVTN_repeat-like_dom_sf"/>
</dbReference>
<keyword evidence="5" id="KW-0677">Repeat</keyword>
<name>A0AB74BVY2_ASPFL</name>
<dbReference type="PANTHER" id="PTHR14773:SF0">
    <property type="entry name" value="WD REPEAT-CONTAINING PROTEIN 76"/>
    <property type="match status" value="1"/>
</dbReference>
<comment type="caution">
    <text evidence="11">The sequence shown here is derived from an EMBL/GenBank/DDBJ whole genome shotgun (WGS) entry which is preliminary data.</text>
</comment>
<evidence type="ECO:0000256" key="7">
    <source>
        <dbReference type="ARBA" id="ARBA00023125"/>
    </source>
</evidence>
<dbReference type="GO" id="GO:0005634">
    <property type="term" value="C:nucleus"/>
    <property type="evidence" value="ECO:0007669"/>
    <property type="project" value="TreeGrafter"/>
</dbReference>
<dbReference type="EMBL" id="QQZZ01000160">
    <property type="protein sequence ID" value="RMZ38541.1"/>
    <property type="molecule type" value="Genomic_DNA"/>
</dbReference>
<dbReference type="PANTHER" id="PTHR14773">
    <property type="entry name" value="WD REPEAT-CONTAINING PROTEIN 76"/>
    <property type="match status" value="1"/>
</dbReference>
<dbReference type="GO" id="GO:2000001">
    <property type="term" value="P:regulation of DNA damage checkpoint"/>
    <property type="evidence" value="ECO:0007669"/>
    <property type="project" value="TreeGrafter"/>
</dbReference>
<evidence type="ECO:0000256" key="5">
    <source>
        <dbReference type="ARBA" id="ARBA00022737"/>
    </source>
</evidence>
<evidence type="ECO:0000256" key="8">
    <source>
        <dbReference type="PROSITE-ProRule" id="PRU00221"/>
    </source>
</evidence>
<dbReference type="PROSITE" id="PS50082">
    <property type="entry name" value="WD_REPEATS_2"/>
    <property type="match status" value="1"/>
</dbReference>